<dbReference type="GO" id="GO:0031267">
    <property type="term" value="F:small GTPase binding"/>
    <property type="evidence" value="ECO:0007669"/>
    <property type="project" value="TreeGrafter"/>
</dbReference>
<dbReference type="OrthoDB" id="10255285at2759"/>
<keyword evidence="5" id="KW-1185">Reference proteome</keyword>
<organism evidence="4 5">
    <name type="scientific">Leptomonas pyrrhocoris</name>
    <name type="common">Firebug parasite</name>
    <dbReference type="NCBI Taxonomy" id="157538"/>
    <lineage>
        <taxon>Eukaryota</taxon>
        <taxon>Discoba</taxon>
        <taxon>Euglenozoa</taxon>
        <taxon>Kinetoplastea</taxon>
        <taxon>Metakinetoplastina</taxon>
        <taxon>Trypanosomatida</taxon>
        <taxon>Trypanosomatidae</taxon>
        <taxon>Leishmaniinae</taxon>
        <taxon>Leptomonas</taxon>
    </lineage>
</organism>
<gene>
    <name evidence="4" type="ORF">ABB37_02037</name>
</gene>
<dbReference type="Proteomes" id="UP000037923">
    <property type="component" value="Unassembled WGS sequence"/>
</dbReference>
<dbReference type="GeneID" id="26902332"/>
<keyword evidence="3" id="KW-0653">Protein transport</keyword>
<evidence type="ECO:0000256" key="2">
    <source>
        <dbReference type="ARBA" id="ARBA00022448"/>
    </source>
</evidence>
<comment type="caution">
    <text evidence="4">The sequence shown here is derived from an EMBL/GenBank/DDBJ whole genome shotgun (WGS) entry which is preliminary data.</text>
</comment>
<comment type="similarity">
    <text evidence="1">Belongs to the MOG1 family.</text>
</comment>
<dbReference type="Gene3D" id="3.40.1000.10">
    <property type="entry name" value="Mog1/PsbP, alpha/beta/alpha sandwich"/>
    <property type="match status" value="1"/>
</dbReference>
<dbReference type="VEuPathDB" id="TriTrypDB:LpyrH10_03_1880"/>
<dbReference type="PANTHER" id="PTHR15837:SF0">
    <property type="entry name" value="RAN GUANINE NUCLEOTIDE RELEASE FACTOR"/>
    <property type="match status" value="1"/>
</dbReference>
<dbReference type="SUPFAM" id="SSF55724">
    <property type="entry name" value="Mog1p/PsbP-like"/>
    <property type="match status" value="1"/>
</dbReference>
<dbReference type="GO" id="GO:0005085">
    <property type="term" value="F:guanyl-nucleotide exchange factor activity"/>
    <property type="evidence" value="ECO:0007669"/>
    <property type="project" value="TreeGrafter"/>
</dbReference>
<dbReference type="GO" id="GO:0005634">
    <property type="term" value="C:nucleus"/>
    <property type="evidence" value="ECO:0007669"/>
    <property type="project" value="TreeGrafter"/>
</dbReference>
<dbReference type="InterPro" id="IPR007681">
    <property type="entry name" value="Mog1"/>
</dbReference>
<dbReference type="GO" id="GO:0006606">
    <property type="term" value="P:protein import into nucleus"/>
    <property type="evidence" value="ECO:0007669"/>
    <property type="project" value="TreeGrafter"/>
</dbReference>
<keyword evidence="2" id="KW-0813">Transport</keyword>
<proteinExistence type="inferred from homology"/>
<evidence type="ECO:0000256" key="3">
    <source>
        <dbReference type="ARBA" id="ARBA00022927"/>
    </source>
</evidence>
<dbReference type="EMBL" id="LGTL01000003">
    <property type="protein sequence ID" value="KPA83833.1"/>
    <property type="molecule type" value="Genomic_DNA"/>
</dbReference>
<dbReference type="Pfam" id="PF04603">
    <property type="entry name" value="Mog1"/>
    <property type="match status" value="1"/>
</dbReference>
<dbReference type="RefSeq" id="XP_015662272.1">
    <property type="nucleotide sequence ID" value="XM_015798794.1"/>
</dbReference>
<dbReference type="OMA" id="ECSSAWM"/>
<evidence type="ECO:0000313" key="4">
    <source>
        <dbReference type="EMBL" id="KPA83833.1"/>
    </source>
</evidence>
<name>A0A0M9G740_LEPPY</name>
<dbReference type="AlphaFoldDB" id="A0A0M9G740"/>
<dbReference type="InterPro" id="IPR016123">
    <property type="entry name" value="Mog1/PsbP_a/b/a-sand"/>
</dbReference>
<evidence type="ECO:0000313" key="5">
    <source>
        <dbReference type="Proteomes" id="UP000037923"/>
    </source>
</evidence>
<dbReference type="PANTHER" id="PTHR15837">
    <property type="entry name" value="RAN GUANINE NUCLEOTIDE RELEASE FACTOR"/>
    <property type="match status" value="1"/>
</dbReference>
<protein>
    <submittedName>
        <fullName evidence="4">Putative Ran-binding protein</fullName>
    </submittedName>
</protein>
<evidence type="ECO:0000256" key="1">
    <source>
        <dbReference type="ARBA" id="ARBA00010307"/>
    </source>
</evidence>
<reference evidence="4 5" key="1">
    <citation type="submission" date="2015-07" db="EMBL/GenBank/DDBJ databases">
        <title>High-quality genome of monoxenous trypanosomatid Leptomonas pyrrhocoris.</title>
        <authorList>
            <person name="Flegontov P."/>
            <person name="Butenko A."/>
            <person name="Firsov S."/>
            <person name="Vlcek C."/>
            <person name="Logacheva M.D."/>
            <person name="Field M."/>
            <person name="Filatov D."/>
            <person name="Flegontova O."/>
            <person name="Gerasimov E."/>
            <person name="Jackson A.P."/>
            <person name="Kelly S."/>
            <person name="Opperdoes F."/>
            <person name="O'Reilly A."/>
            <person name="Votypka J."/>
            <person name="Yurchenko V."/>
            <person name="Lukes J."/>
        </authorList>
    </citation>
    <scope>NUCLEOTIDE SEQUENCE [LARGE SCALE GENOMIC DNA]</scope>
    <source>
        <strain evidence="4">H10</strain>
    </source>
</reference>
<sequence>MPVATHTVELYGGAMRVRLPTSMTDASDFRQVPDNQEVYTDADTGASLIVELLSRQHNVANADAGAFFYHDLAKDNGCPLDQIEGEATIELPPNAYPLLSASPSGSSGAQRCDYACLTTGLQRISKYTNEAGRENDVFVGLAVLRFTAPLSTEILVSFSCPTRVHPDSSEAKVVKRLLTEAERQSTLQQAIASLEVVEWGLFVPEE</sequence>
<accession>A0A0M9G740</accession>